<dbReference type="InterPro" id="IPR011022">
    <property type="entry name" value="Arrestin_C-like"/>
</dbReference>
<keyword evidence="4" id="KW-1185">Reference proteome</keyword>
<evidence type="ECO:0000256" key="1">
    <source>
        <dbReference type="SAM" id="MobiDB-lite"/>
    </source>
</evidence>
<dbReference type="Pfam" id="PF00339">
    <property type="entry name" value="Arrestin_N"/>
    <property type="match status" value="1"/>
</dbReference>
<feature type="region of interest" description="Disordered" evidence="1">
    <location>
        <begin position="373"/>
        <end position="406"/>
    </location>
</feature>
<dbReference type="EMBL" id="BAABUJ010000006">
    <property type="protein sequence ID" value="GAA5796493.1"/>
    <property type="molecule type" value="Genomic_DNA"/>
</dbReference>
<organism evidence="3 4">
    <name type="scientific">Helicostylum pulchrum</name>
    <dbReference type="NCBI Taxonomy" id="562976"/>
    <lineage>
        <taxon>Eukaryota</taxon>
        <taxon>Fungi</taxon>
        <taxon>Fungi incertae sedis</taxon>
        <taxon>Mucoromycota</taxon>
        <taxon>Mucoromycotina</taxon>
        <taxon>Mucoromycetes</taxon>
        <taxon>Mucorales</taxon>
        <taxon>Mucorineae</taxon>
        <taxon>Mucoraceae</taxon>
        <taxon>Helicostylum</taxon>
    </lineage>
</organism>
<evidence type="ECO:0000313" key="4">
    <source>
        <dbReference type="Proteomes" id="UP001476247"/>
    </source>
</evidence>
<evidence type="ECO:0000313" key="3">
    <source>
        <dbReference type="EMBL" id="GAA5796493.1"/>
    </source>
</evidence>
<sequence length="406" mass="45875">MDKLRSHAKVKIHVENENLIMYGASTESAGCVLRGVMNLQLQETTKIKSIKLELAGKMTVSWTEGVGNGHDRMFREEKSVLEHKWTFLPKQQKMHILSAGSYTYEFEMVLPGDIPESTYVANFYTVQYQLKATIERSRFLPNISNRKVVHVSRQLLPFTPEFLEPVSVANQWANKLDYEITLPSKIYTHGDQIPITIRITPLVDSLRVRHLSCTLKEYMVCRAGAQGFLNTRSRAHGRVLFSARDDKFGITNTNNGGNFVEWTKLQTIQLPSSPQELQCDIQNDAIRIKHKVKFVLSLINADGHISELRAALPIIICAVNNTGLPAYGETWRTLPYNPTSMLALLYQQTGNSPASTSMINANYSLPSYNSIFDSEEEEEQQQQSHPSSAVLPPPTYDEISPWIVSN</sequence>
<dbReference type="PANTHER" id="PTHR11188">
    <property type="entry name" value="ARRESTIN DOMAIN CONTAINING PROTEIN"/>
    <property type="match status" value="1"/>
</dbReference>
<dbReference type="SMART" id="SM01017">
    <property type="entry name" value="Arrestin_C"/>
    <property type="match status" value="1"/>
</dbReference>
<dbReference type="InterPro" id="IPR050357">
    <property type="entry name" value="Arrestin_domain-protein"/>
</dbReference>
<dbReference type="InterPro" id="IPR014752">
    <property type="entry name" value="Arrestin-like_C"/>
</dbReference>
<reference evidence="3 4" key="1">
    <citation type="submission" date="2024-04" db="EMBL/GenBank/DDBJ databases">
        <title>genome sequences of Mucor flavus KT1a and Helicostylum pulchrum KT1b strains isolation_sourced from the surface of a dry-aged beef.</title>
        <authorList>
            <person name="Toyotome T."/>
            <person name="Hosono M."/>
            <person name="Torimaru M."/>
            <person name="Fukuda K."/>
            <person name="Mikami N."/>
        </authorList>
    </citation>
    <scope>NUCLEOTIDE SEQUENCE [LARGE SCALE GENOMIC DNA]</scope>
    <source>
        <strain evidence="3 4">KT1b</strain>
    </source>
</reference>
<evidence type="ECO:0000259" key="2">
    <source>
        <dbReference type="SMART" id="SM01017"/>
    </source>
</evidence>
<dbReference type="InterPro" id="IPR011021">
    <property type="entry name" value="Arrestin-like_N"/>
</dbReference>
<name>A0ABP9XQP6_9FUNG</name>
<gene>
    <name evidence="3" type="ORF">HPULCUR_001865</name>
</gene>
<dbReference type="Gene3D" id="2.60.40.640">
    <property type="match status" value="2"/>
</dbReference>
<proteinExistence type="predicted"/>
<dbReference type="Pfam" id="PF02752">
    <property type="entry name" value="Arrestin_C"/>
    <property type="match status" value="1"/>
</dbReference>
<protein>
    <recommendedName>
        <fullName evidence="2">Arrestin C-terminal-like domain-containing protein</fullName>
    </recommendedName>
</protein>
<feature type="domain" description="Arrestin C-terminal-like" evidence="2">
    <location>
        <begin position="172"/>
        <end position="321"/>
    </location>
</feature>
<dbReference type="InterPro" id="IPR014756">
    <property type="entry name" value="Ig_E-set"/>
</dbReference>
<comment type="caution">
    <text evidence="3">The sequence shown here is derived from an EMBL/GenBank/DDBJ whole genome shotgun (WGS) entry which is preliminary data.</text>
</comment>
<dbReference type="PANTHER" id="PTHR11188:SF17">
    <property type="entry name" value="FI21816P1"/>
    <property type="match status" value="1"/>
</dbReference>
<dbReference type="SUPFAM" id="SSF81296">
    <property type="entry name" value="E set domains"/>
    <property type="match status" value="2"/>
</dbReference>
<accession>A0ABP9XQP6</accession>
<dbReference type="Proteomes" id="UP001476247">
    <property type="component" value="Unassembled WGS sequence"/>
</dbReference>